<reference evidence="3 4" key="1">
    <citation type="submission" date="2018-10" db="EMBL/GenBank/DDBJ databases">
        <authorList>
            <person name="Zhang X."/>
        </authorList>
    </citation>
    <scope>NUCLEOTIDE SEQUENCE [LARGE SCALE GENOMIC DNA]</scope>
    <source>
        <strain evidence="3 4">SK-G1</strain>
    </source>
</reference>
<organism evidence="3 4">
    <name type="scientific">Biomaibacter acetigenes</name>
    <dbReference type="NCBI Taxonomy" id="2316383"/>
    <lineage>
        <taxon>Bacteria</taxon>
        <taxon>Bacillati</taxon>
        <taxon>Bacillota</taxon>
        <taxon>Clostridia</taxon>
        <taxon>Thermosediminibacterales</taxon>
        <taxon>Tepidanaerobacteraceae</taxon>
        <taxon>Biomaibacter</taxon>
    </lineage>
</organism>
<evidence type="ECO:0000256" key="1">
    <source>
        <dbReference type="ARBA" id="ARBA00023002"/>
    </source>
</evidence>
<proteinExistence type="predicted"/>
<dbReference type="AlphaFoldDB" id="A0A3G2R4U7"/>
<gene>
    <name evidence="3" type="ORF">D2962_07830</name>
</gene>
<name>A0A3G2R4U7_9FIRM</name>
<dbReference type="InterPro" id="IPR019752">
    <property type="entry name" value="Pyrv/ketoisovalerate_OxRed_cat"/>
</dbReference>
<dbReference type="EMBL" id="CP033169">
    <property type="protein sequence ID" value="AYO30544.1"/>
    <property type="molecule type" value="Genomic_DNA"/>
</dbReference>
<dbReference type="SUPFAM" id="SSF53323">
    <property type="entry name" value="Pyruvate-ferredoxin oxidoreductase, PFOR, domain III"/>
    <property type="match status" value="1"/>
</dbReference>
<dbReference type="PANTHER" id="PTHR42730:SF1">
    <property type="entry name" value="2-OXOGLUTARATE SYNTHASE SUBUNIT KORC"/>
    <property type="match status" value="1"/>
</dbReference>
<feature type="domain" description="Pyruvate/ketoisovalerate oxidoreductase catalytic" evidence="2">
    <location>
        <begin position="13"/>
        <end position="172"/>
    </location>
</feature>
<dbReference type="InterPro" id="IPR052554">
    <property type="entry name" value="2-oxoglutarate_synth_KorC"/>
</dbReference>
<dbReference type="PANTHER" id="PTHR42730">
    <property type="entry name" value="2-OXOGLUTARATE SYNTHASE SUBUNIT KORC"/>
    <property type="match status" value="1"/>
</dbReference>
<dbReference type="Pfam" id="PF01558">
    <property type="entry name" value="POR"/>
    <property type="match status" value="1"/>
</dbReference>
<keyword evidence="1" id="KW-0560">Oxidoreductase</keyword>
<dbReference type="NCBIfam" id="TIGR02175">
    <property type="entry name" value="PorC_KorC"/>
    <property type="match status" value="1"/>
</dbReference>
<evidence type="ECO:0000313" key="4">
    <source>
        <dbReference type="Proteomes" id="UP000280960"/>
    </source>
</evidence>
<evidence type="ECO:0000313" key="3">
    <source>
        <dbReference type="EMBL" id="AYO30544.1"/>
    </source>
</evidence>
<dbReference type="RefSeq" id="WP_120767674.1">
    <property type="nucleotide sequence ID" value="NZ_CP033169.1"/>
</dbReference>
<evidence type="ECO:0000259" key="2">
    <source>
        <dbReference type="Pfam" id="PF01558"/>
    </source>
</evidence>
<keyword evidence="4" id="KW-1185">Reference proteome</keyword>
<accession>A0A3G2R4U7</accession>
<dbReference type="GO" id="GO:0016625">
    <property type="term" value="F:oxidoreductase activity, acting on the aldehyde or oxo group of donors, iron-sulfur protein as acceptor"/>
    <property type="evidence" value="ECO:0007669"/>
    <property type="project" value="InterPro"/>
</dbReference>
<dbReference type="InterPro" id="IPR011894">
    <property type="entry name" value="PorC_KorC"/>
</dbReference>
<dbReference type="InterPro" id="IPR002869">
    <property type="entry name" value="Pyrv_flavodox_OxRed_cen"/>
</dbReference>
<protein>
    <submittedName>
        <fullName evidence="3">2-oxoacid:ferredoxin oxidoreductase subunit gamma</fullName>
    </submittedName>
</protein>
<dbReference type="Gene3D" id="3.40.920.10">
    <property type="entry name" value="Pyruvate-ferredoxin oxidoreductase, PFOR, domain III"/>
    <property type="match status" value="1"/>
</dbReference>
<dbReference type="KEGG" id="bacg:D2962_07830"/>
<dbReference type="Proteomes" id="UP000280960">
    <property type="component" value="Chromosome"/>
</dbReference>
<sequence>MEERTEIRLSGSGGQGLILAGIILAEAAILDGKNAVQSQSYGPEARGGASRAEVIISESSIDYPKVTKPDILLALTEEALMKYKDNLKPNGVIIIDSSIKKPELPVKIISLPIIETAQKKAGRVIVANIVALGVLTTATKIVSKVSVEKAVMDRVPKGTEELNKKALYAGFELGESF</sequence>